<evidence type="ECO:0000313" key="3">
    <source>
        <dbReference type="Proteomes" id="UP000054270"/>
    </source>
</evidence>
<dbReference type="Proteomes" id="UP000054270">
    <property type="component" value="Unassembled WGS sequence"/>
</dbReference>
<organism evidence="2 3">
    <name type="scientific">Hypholoma sublateritium (strain FD-334 SS-4)</name>
    <dbReference type="NCBI Taxonomy" id="945553"/>
    <lineage>
        <taxon>Eukaryota</taxon>
        <taxon>Fungi</taxon>
        <taxon>Dikarya</taxon>
        <taxon>Basidiomycota</taxon>
        <taxon>Agaricomycotina</taxon>
        <taxon>Agaricomycetes</taxon>
        <taxon>Agaricomycetidae</taxon>
        <taxon>Agaricales</taxon>
        <taxon>Agaricineae</taxon>
        <taxon>Strophariaceae</taxon>
        <taxon>Hypholoma</taxon>
    </lineage>
</organism>
<feature type="region of interest" description="Disordered" evidence="1">
    <location>
        <begin position="1"/>
        <end position="45"/>
    </location>
</feature>
<proteinExistence type="predicted"/>
<dbReference type="OrthoDB" id="3126794at2759"/>
<gene>
    <name evidence="2" type="ORF">HYPSUDRAFT_53571</name>
</gene>
<keyword evidence="3" id="KW-1185">Reference proteome</keyword>
<sequence>MPQSDTSPSKTTQAGTKRKRVLPASWSTSEPTPASAETAPRRSERVTSVLMPGLRLVTSPSSHLVTAHGEWITANKERTECIPVPADVRGSATDVSYLLRGYDDVKVTLSVKTDPPENRNFPPPRQPREGETLIPGWRKWQDIDEETKFFLQAEIEMPATAGFHRIFATSPTATLATFQGARVAVEAPDWIQLAWRIRPFWQPRTLMVEIMSAAARLEGDPTLRNELYDWTRCVSRVTLDAVHPPYPVGRARPAYLRHTESTDGSYREPDERRSHLLRVNYNQITRQKRVTGSRWV</sequence>
<dbReference type="EMBL" id="KN817535">
    <property type="protein sequence ID" value="KJA24794.1"/>
    <property type="molecule type" value="Genomic_DNA"/>
</dbReference>
<reference evidence="3" key="1">
    <citation type="submission" date="2014-04" db="EMBL/GenBank/DDBJ databases">
        <title>Evolutionary Origins and Diversification of the Mycorrhizal Mutualists.</title>
        <authorList>
            <consortium name="DOE Joint Genome Institute"/>
            <consortium name="Mycorrhizal Genomics Consortium"/>
            <person name="Kohler A."/>
            <person name="Kuo A."/>
            <person name="Nagy L.G."/>
            <person name="Floudas D."/>
            <person name="Copeland A."/>
            <person name="Barry K.W."/>
            <person name="Cichocki N."/>
            <person name="Veneault-Fourrey C."/>
            <person name="LaButti K."/>
            <person name="Lindquist E.A."/>
            <person name="Lipzen A."/>
            <person name="Lundell T."/>
            <person name="Morin E."/>
            <person name="Murat C."/>
            <person name="Riley R."/>
            <person name="Ohm R."/>
            <person name="Sun H."/>
            <person name="Tunlid A."/>
            <person name="Henrissat B."/>
            <person name="Grigoriev I.V."/>
            <person name="Hibbett D.S."/>
            <person name="Martin F."/>
        </authorList>
    </citation>
    <scope>NUCLEOTIDE SEQUENCE [LARGE SCALE GENOMIC DNA]</scope>
    <source>
        <strain evidence="3">FD-334 SS-4</strain>
    </source>
</reference>
<protein>
    <submittedName>
        <fullName evidence="2">Uncharacterized protein</fullName>
    </submittedName>
</protein>
<accession>A0A0D2P1K8</accession>
<dbReference type="AlphaFoldDB" id="A0A0D2P1K8"/>
<evidence type="ECO:0000256" key="1">
    <source>
        <dbReference type="SAM" id="MobiDB-lite"/>
    </source>
</evidence>
<name>A0A0D2P1K8_HYPSF</name>
<evidence type="ECO:0000313" key="2">
    <source>
        <dbReference type="EMBL" id="KJA24794.1"/>
    </source>
</evidence>
<feature type="compositionally biased region" description="Polar residues" evidence="1">
    <location>
        <begin position="1"/>
        <end position="15"/>
    </location>
</feature>
<feature type="region of interest" description="Disordered" evidence="1">
    <location>
        <begin position="113"/>
        <end position="132"/>
    </location>
</feature>